<evidence type="ECO:0000259" key="3">
    <source>
        <dbReference type="PROSITE" id="PS50157"/>
    </source>
</evidence>
<reference evidence="5" key="1">
    <citation type="submission" date="2025-08" db="UniProtKB">
        <authorList>
            <consortium name="RefSeq"/>
        </authorList>
    </citation>
    <scope>IDENTIFICATION</scope>
    <source>
        <tissue evidence="5">Blood</tissue>
    </source>
</reference>
<dbReference type="PANTHER" id="PTHR47222">
    <property type="entry name" value="ZINC FINGER PROTEIN 532-RELATED"/>
    <property type="match status" value="1"/>
</dbReference>
<accession>A0ABM4FX75</accession>
<evidence type="ECO:0000256" key="2">
    <source>
        <dbReference type="SAM" id="MobiDB-lite"/>
    </source>
</evidence>
<feature type="compositionally biased region" description="Low complexity" evidence="2">
    <location>
        <begin position="161"/>
        <end position="174"/>
    </location>
</feature>
<feature type="compositionally biased region" description="Basic and acidic residues" evidence="2">
    <location>
        <begin position="311"/>
        <end position="320"/>
    </location>
</feature>
<feature type="domain" description="C2H2-type" evidence="3">
    <location>
        <begin position="1025"/>
        <end position="1053"/>
    </location>
</feature>
<dbReference type="Gene3D" id="3.30.160.60">
    <property type="entry name" value="Classic Zinc Finger"/>
    <property type="match status" value="4"/>
</dbReference>
<feature type="compositionally biased region" description="Basic and acidic residues" evidence="2">
    <location>
        <begin position="149"/>
        <end position="160"/>
    </location>
</feature>
<name>A0ABM4FX75_9AVES</name>
<feature type="compositionally biased region" description="Acidic residues" evidence="2">
    <location>
        <begin position="332"/>
        <end position="342"/>
    </location>
</feature>
<feature type="compositionally biased region" description="Low complexity" evidence="2">
    <location>
        <begin position="1206"/>
        <end position="1220"/>
    </location>
</feature>
<feature type="compositionally biased region" description="Polar residues" evidence="2">
    <location>
        <begin position="293"/>
        <end position="306"/>
    </location>
</feature>
<dbReference type="InterPro" id="IPR013087">
    <property type="entry name" value="Znf_C2H2_type"/>
</dbReference>
<dbReference type="Pfam" id="PF00096">
    <property type="entry name" value="zf-C2H2"/>
    <property type="match status" value="1"/>
</dbReference>
<dbReference type="RefSeq" id="XP_067169540.1">
    <property type="nucleotide sequence ID" value="XM_067313439.1"/>
</dbReference>
<feature type="domain" description="C2H2-type" evidence="3">
    <location>
        <begin position="899"/>
        <end position="927"/>
    </location>
</feature>
<dbReference type="Proteomes" id="UP001652627">
    <property type="component" value="Chromosome 31"/>
</dbReference>
<dbReference type="PANTHER" id="PTHR47222:SF2">
    <property type="entry name" value="ZINC FINGER PROTEIN 687"/>
    <property type="match status" value="1"/>
</dbReference>
<feature type="domain" description="C2H2-type" evidence="3">
    <location>
        <begin position="746"/>
        <end position="773"/>
    </location>
</feature>
<feature type="region of interest" description="Disordered" evidence="2">
    <location>
        <begin position="1073"/>
        <end position="1171"/>
    </location>
</feature>
<sequence>MGDMKTPDFDDLLAAFDIPDIDTNEAIHSSHEEADAHIKQVPGEPGAPDHVLPHTDITAVSVIVKNTVCPEQLDALDGRSKDGHVIGPRLLQNGFGATEMPRSPTSRSVEAVASSNGECWVKEKGPKPLDIFSHFSPDPNEDNTANLIDRPRECKPKDKSLSVPSLSPSPTPSLDCKEPMGDSAESLPPAFPQPFENSQPGGASNSPTTIPCIKKEESDSEEVDHEASPKGLAAALGSSPLDHLKSVTVRYSADDSPITSWPDPNLDSSTSNLPEVKHSPTSPREPFFKPSSPGVQSPRLPTSPKQLDNIPLKEEQEALEKSMGSPQSMSSAEEEEEEDDNNDSPSSNSSRPLKVRIKTIKTSCGSITRTVTRVSSDSEPGSTKGPTEQSSQETSLEGAGYPAAAEKEDGIGLDMPKEKLELSSPLKTIEGPKIVSVQLGNGTKIKGTVLPVSTIQNASSAMLIAASVAQQKSVVLPAKTGKAVAKNIINLVPQTLPKADTRTNISTVTQTTTITTTANQKVNGTTVVMVQPQKPSPTIAGTVISRSQSSLVEAFNKILNSKNLLPTYKPNLNPPADASLTLPPFGYRCLECGDSFALEKSLARHYDRRSMRIEVTCNHCTKRLVFFNKCSLLLHAREHKDKGLVMQCSHLVMRPIALDQMIGQPDITPLVSVTSFPTSKVAGVAQDALAAANGAQDLPILPLSNSSEQTNYSCFRCLECKEQCKDKAGLAAHFQQAVTTGTTSSTVCTTCPMIMSNRCSFNAHQRMHKNRPPHVCPECGGNFLLANFETHLKEACLHFSRRVGYRCPSCAVVFGGVNSIKSHIQTSHCEVFHKCPICPMAFKSAPSAHAHVYTQHPGFSNQQSKMIYKCAMCDTVFTHKPLLSSHFDQHLLNQRVSVFKCPDCPLLFAQKRTMLEHLKNTHQPQKPKEDLAKKAAVLLTPKQEPVETPVSKISEESSSSTEEDEPPSSPELRKTKRSRFQRKTDTISKSKGSGWTCGVCHSWFPERDEYVSHMKKDHGKSVKKFPCRLCERSFCSAPSLRRHVRVNHEGIKRVYPCRCPAGSGSCPLTRVTHAAKSPTAPPLPQKTPRATARPHFDAVSVAILPAARPTSRNTSPSTGLMRAPTSAGSAGSASPPRSPSTATASSPTRRRREQARQRSQGPGAPSREVSSTWLTASFPARCAAGALTVSSTSKRTSAPMAWPSSAPGRTRAPRTRAPAEGEQDVYIISTQLFAVEAAGAHLGSPFLPPSSWPCFEMGSDKVAMKREMSLAYDIWSDSTCLAHWICLAGIPAKLGALPTLFCEQEQGKREILAALLYSRQRAESRLAALPLGRSNMEANGLSAALLSCGDSACPAVTHVCREGR</sequence>
<gene>
    <name evidence="5" type="primary">ZNF687</name>
</gene>
<keyword evidence="1" id="KW-0862">Zinc</keyword>
<evidence type="ECO:0000313" key="4">
    <source>
        <dbReference type="Proteomes" id="UP001652627"/>
    </source>
</evidence>
<organism evidence="4 5">
    <name type="scientific">Apteryx mantelli</name>
    <name type="common">North Island brown kiwi</name>
    <dbReference type="NCBI Taxonomy" id="2696672"/>
    <lineage>
        <taxon>Eukaryota</taxon>
        <taxon>Metazoa</taxon>
        <taxon>Chordata</taxon>
        <taxon>Craniata</taxon>
        <taxon>Vertebrata</taxon>
        <taxon>Euteleostomi</taxon>
        <taxon>Archelosauria</taxon>
        <taxon>Archosauria</taxon>
        <taxon>Dinosauria</taxon>
        <taxon>Saurischia</taxon>
        <taxon>Theropoda</taxon>
        <taxon>Coelurosauria</taxon>
        <taxon>Aves</taxon>
        <taxon>Palaeognathae</taxon>
        <taxon>Apterygiformes</taxon>
        <taxon>Apterygidae</taxon>
        <taxon>Apteryx</taxon>
    </lineage>
</organism>
<dbReference type="GeneID" id="106484831"/>
<feature type="region of interest" description="Disordered" evidence="2">
    <location>
        <begin position="368"/>
        <end position="402"/>
    </location>
</feature>
<keyword evidence="1" id="KW-0863">Zinc-finger</keyword>
<keyword evidence="4" id="KW-1185">Reference proteome</keyword>
<dbReference type="InterPro" id="IPR036236">
    <property type="entry name" value="Znf_C2H2_sf"/>
</dbReference>
<dbReference type="InterPro" id="IPR057356">
    <property type="entry name" value="Znf-C2H2_ZNF592"/>
</dbReference>
<feature type="compositionally biased region" description="Low complexity" evidence="2">
    <location>
        <begin position="343"/>
        <end position="352"/>
    </location>
</feature>
<dbReference type="PROSITE" id="PS00028">
    <property type="entry name" value="ZINC_FINGER_C2H2_1"/>
    <property type="match status" value="5"/>
</dbReference>
<protein>
    <submittedName>
        <fullName evidence="5">Zinc finger protein 687 isoform X1</fullName>
    </submittedName>
</protein>
<evidence type="ECO:0000256" key="1">
    <source>
        <dbReference type="PROSITE-ProRule" id="PRU00042"/>
    </source>
</evidence>
<dbReference type="PROSITE" id="PS50157">
    <property type="entry name" value="ZINC_FINGER_C2H2_2"/>
    <property type="match status" value="5"/>
</dbReference>
<dbReference type="InterPro" id="IPR045914">
    <property type="entry name" value="Zn532-like"/>
</dbReference>
<feature type="compositionally biased region" description="Polar residues" evidence="2">
    <location>
        <begin position="195"/>
        <end position="209"/>
    </location>
</feature>
<keyword evidence="1" id="KW-0479">Metal-binding</keyword>
<dbReference type="SMART" id="SM00355">
    <property type="entry name" value="ZnF_C2H2"/>
    <property type="match status" value="11"/>
</dbReference>
<dbReference type="SUPFAM" id="SSF57667">
    <property type="entry name" value="beta-beta-alpha zinc fingers"/>
    <property type="match status" value="3"/>
</dbReference>
<feature type="compositionally biased region" description="Low complexity" evidence="2">
    <location>
        <begin position="1122"/>
        <end position="1147"/>
    </location>
</feature>
<feature type="compositionally biased region" description="Polar residues" evidence="2">
    <location>
        <begin position="368"/>
        <end position="395"/>
    </location>
</feature>
<feature type="region of interest" description="Disordered" evidence="2">
    <location>
        <begin position="130"/>
        <end position="356"/>
    </location>
</feature>
<dbReference type="Pfam" id="PF25412">
    <property type="entry name" value="zf-C2H2_ZNF592"/>
    <property type="match status" value="1"/>
</dbReference>
<evidence type="ECO:0000313" key="5">
    <source>
        <dbReference type="RefSeq" id="XP_067169540.1"/>
    </source>
</evidence>
<feature type="domain" description="C2H2-type" evidence="3">
    <location>
        <begin position="868"/>
        <end position="895"/>
    </location>
</feature>
<feature type="region of interest" description="Disordered" evidence="2">
    <location>
        <begin position="939"/>
        <end position="994"/>
    </location>
</feature>
<proteinExistence type="predicted"/>
<feature type="region of interest" description="Disordered" evidence="2">
    <location>
        <begin position="1188"/>
        <end position="1220"/>
    </location>
</feature>
<feature type="domain" description="C2H2-type" evidence="3">
    <location>
        <begin position="587"/>
        <end position="605"/>
    </location>
</feature>